<dbReference type="RefSeq" id="WP_223099418.1">
    <property type="nucleotide sequence ID" value="NZ_CP061913.1"/>
</dbReference>
<sequence length="138" mass="14262">MTEKNVNRTLVAVLAIAALHVLAIGVTLLALGPAGAGAIVPHLVLAVLLPLRAYKLRGGRPKARRILTVVLGIQIVAHATLPGVIAQMPGYAVPIVVLQALSLVCEVAAIVFLWAPGRSGVEIQERGPELVGTVQGHG</sequence>
<organism evidence="2 3">
    <name type="scientific">Dactylosporangium vinaceum</name>
    <dbReference type="NCBI Taxonomy" id="53362"/>
    <lineage>
        <taxon>Bacteria</taxon>
        <taxon>Bacillati</taxon>
        <taxon>Actinomycetota</taxon>
        <taxon>Actinomycetes</taxon>
        <taxon>Micromonosporales</taxon>
        <taxon>Micromonosporaceae</taxon>
        <taxon>Dactylosporangium</taxon>
    </lineage>
</organism>
<keyword evidence="1" id="KW-0812">Transmembrane</keyword>
<feature type="transmembrane region" description="Helical" evidence="1">
    <location>
        <begin position="91"/>
        <end position="115"/>
    </location>
</feature>
<dbReference type="Proteomes" id="UP001589608">
    <property type="component" value="Unassembled WGS sequence"/>
</dbReference>
<comment type="caution">
    <text evidence="2">The sequence shown here is derived from an EMBL/GenBank/DDBJ whole genome shotgun (WGS) entry which is preliminary data.</text>
</comment>
<keyword evidence="1" id="KW-1133">Transmembrane helix</keyword>
<evidence type="ECO:0000313" key="3">
    <source>
        <dbReference type="Proteomes" id="UP001589608"/>
    </source>
</evidence>
<feature type="transmembrane region" description="Helical" evidence="1">
    <location>
        <begin position="66"/>
        <end position="85"/>
    </location>
</feature>
<dbReference type="EMBL" id="JBHMCA010000023">
    <property type="protein sequence ID" value="MFB9443712.1"/>
    <property type="molecule type" value="Genomic_DNA"/>
</dbReference>
<evidence type="ECO:0000256" key="1">
    <source>
        <dbReference type="SAM" id="Phobius"/>
    </source>
</evidence>
<feature type="transmembrane region" description="Helical" evidence="1">
    <location>
        <begin position="33"/>
        <end position="54"/>
    </location>
</feature>
<keyword evidence="3" id="KW-1185">Reference proteome</keyword>
<gene>
    <name evidence="2" type="ORF">ACFFTR_11515</name>
</gene>
<evidence type="ECO:0000313" key="2">
    <source>
        <dbReference type="EMBL" id="MFB9443712.1"/>
    </source>
</evidence>
<name>A0ABV5M4E6_9ACTN</name>
<accession>A0ABV5M4E6</accession>
<reference evidence="2 3" key="1">
    <citation type="submission" date="2024-09" db="EMBL/GenBank/DDBJ databases">
        <authorList>
            <person name="Sun Q."/>
            <person name="Mori K."/>
        </authorList>
    </citation>
    <scope>NUCLEOTIDE SEQUENCE [LARGE SCALE GENOMIC DNA]</scope>
    <source>
        <strain evidence="2 3">JCM 3307</strain>
    </source>
</reference>
<protein>
    <recommendedName>
        <fullName evidence="4">Integral membrane protein</fullName>
    </recommendedName>
</protein>
<evidence type="ECO:0008006" key="4">
    <source>
        <dbReference type="Google" id="ProtNLM"/>
    </source>
</evidence>
<keyword evidence="1" id="KW-0472">Membrane</keyword>
<proteinExistence type="predicted"/>